<evidence type="ECO:0000259" key="1">
    <source>
        <dbReference type="Pfam" id="PF05685"/>
    </source>
</evidence>
<dbReference type="Proteomes" id="UP001065613">
    <property type="component" value="Chromosome"/>
</dbReference>
<dbReference type="InterPro" id="IPR012296">
    <property type="entry name" value="Nuclease_put_TT1808"/>
</dbReference>
<organism evidence="2">
    <name type="scientific">Woronichinia naegeliana WA131</name>
    <dbReference type="NCBI Taxonomy" id="2824559"/>
    <lineage>
        <taxon>Bacteria</taxon>
        <taxon>Bacillati</taxon>
        <taxon>Cyanobacteriota</taxon>
        <taxon>Cyanophyceae</taxon>
        <taxon>Synechococcales</taxon>
        <taxon>Coelosphaeriaceae</taxon>
        <taxon>Woronichinia</taxon>
    </lineage>
</organism>
<dbReference type="InterPro" id="IPR008538">
    <property type="entry name" value="Uma2"/>
</dbReference>
<feature type="domain" description="Putative restriction endonuclease" evidence="1">
    <location>
        <begin position="19"/>
        <end position="187"/>
    </location>
</feature>
<dbReference type="AlphaFoldDB" id="A0A977KX06"/>
<dbReference type="EMBL" id="CP073041">
    <property type="protein sequence ID" value="UXE61448.1"/>
    <property type="molecule type" value="Genomic_DNA"/>
</dbReference>
<keyword evidence="2" id="KW-0255">Endonuclease</keyword>
<dbReference type="PANTHER" id="PTHR36558">
    <property type="entry name" value="GLR1098 PROTEIN"/>
    <property type="match status" value="1"/>
</dbReference>
<name>A0A977KX06_9CYAN</name>
<reference evidence="2" key="1">
    <citation type="submission" date="2021-04" db="EMBL/GenBank/DDBJ databases">
        <title>Genome sequence of Woronichinia naegeliana from Washington state freshwater lake bloom.</title>
        <authorList>
            <person name="Dreher T.W."/>
        </authorList>
    </citation>
    <scope>NUCLEOTIDE SEQUENCE</scope>
    <source>
        <strain evidence="2">WA131</strain>
    </source>
</reference>
<dbReference type="GO" id="GO:0004519">
    <property type="term" value="F:endonuclease activity"/>
    <property type="evidence" value="ECO:0007669"/>
    <property type="project" value="UniProtKB-KW"/>
</dbReference>
<dbReference type="CDD" id="cd06260">
    <property type="entry name" value="DUF820-like"/>
    <property type="match status" value="1"/>
</dbReference>
<dbReference type="Pfam" id="PF05685">
    <property type="entry name" value="Uma2"/>
    <property type="match status" value="1"/>
</dbReference>
<dbReference type="PANTHER" id="PTHR36558:SF1">
    <property type="entry name" value="RESTRICTION ENDONUCLEASE DOMAIN-CONTAINING PROTEIN-RELATED"/>
    <property type="match status" value="1"/>
</dbReference>
<evidence type="ECO:0000313" key="2">
    <source>
        <dbReference type="EMBL" id="UXE61448.1"/>
    </source>
</evidence>
<keyword evidence="2" id="KW-0378">Hydrolase</keyword>
<accession>A0A977KX06</accession>
<dbReference type="KEGG" id="wna:KA717_40025"/>
<proteinExistence type="predicted"/>
<keyword evidence="2" id="KW-0540">Nuclease</keyword>
<gene>
    <name evidence="2" type="ORF">KA717_40025</name>
</gene>
<sequence length="202" mass="23037">MVVALPEAHSVTAKPITAEEYLAKEELAEEKSEFINGEIIQMAGASANHNLLTGKVHARLLLALEDLGYTVFMSDMKLLPPHFKNYFYPDVMVIKDEPYFTDAKQTAVTNPCFIAEILSASTEGFDKNQKFSFYRTIPELQEYLLIDQSAYRVELYRKVGDRQWLLTELCGQAEVIRLESVAVEITLADLYKRVNFIETFQP</sequence>
<dbReference type="Gene3D" id="3.90.1570.10">
    <property type="entry name" value="tt1808, chain A"/>
    <property type="match status" value="1"/>
</dbReference>
<dbReference type="SUPFAM" id="SSF52980">
    <property type="entry name" value="Restriction endonuclease-like"/>
    <property type="match status" value="1"/>
</dbReference>
<protein>
    <submittedName>
        <fullName evidence="2">Uma2 family endonuclease</fullName>
    </submittedName>
</protein>
<dbReference type="InterPro" id="IPR011335">
    <property type="entry name" value="Restrct_endonuc-II-like"/>
</dbReference>